<feature type="binding site" evidence="2">
    <location>
        <position position="133"/>
    </location>
    <ligand>
        <name>Mg(2+)</name>
        <dbReference type="ChEBI" id="CHEBI:18420"/>
        <label>1</label>
    </ligand>
</feature>
<dbReference type="RefSeq" id="WP_092439508.1">
    <property type="nucleotide sequence ID" value="NZ_FMYP01000050.1"/>
</dbReference>
<feature type="binding site" evidence="2">
    <location>
        <begin position="132"/>
        <end position="133"/>
    </location>
    <ligand>
        <name>ATP</name>
        <dbReference type="ChEBI" id="CHEBI:30616"/>
    </ligand>
</feature>
<feature type="binding site" evidence="2">
    <location>
        <position position="55"/>
    </location>
    <ligand>
        <name>Mg(2+)</name>
        <dbReference type="ChEBI" id="CHEBI:18420"/>
        <label>1</label>
    </ligand>
</feature>
<keyword evidence="2" id="KW-0479">Metal-binding</keyword>
<feature type="binding site" evidence="2">
    <location>
        <position position="54"/>
    </location>
    <ligand>
        <name>Mg(2+)</name>
        <dbReference type="ChEBI" id="CHEBI:18420"/>
        <label>4</label>
    </ligand>
</feature>
<dbReference type="GO" id="GO:0009030">
    <property type="term" value="F:thiamine-phosphate kinase activity"/>
    <property type="evidence" value="ECO:0007669"/>
    <property type="project" value="UniProtKB-UniRule"/>
</dbReference>
<dbReference type="GO" id="GO:0005524">
    <property type="term" value="F:ATP binding"/>
    <property type="evidence" value="ECO:0007669"/>
    <property type="project" value="UniProtKB-UniRule"/>
</dbReference>
<dbReference type="GO" id="GO:0000287">
    <property type="term" value="F:magnesium ion binding"/>
    <property type="evidence" value="ECO:0007669"/>
    <property type="project" value="UniProtKB-UniRule"/>
</dbReference>
<keyword evidence="2" id="KW-0460">Magnesium</keyword>
<dbReference type="EC" id="2.7.4.16" evidence="2"/>
<dbReference type="InterPro" id="IPR036676">
    <property type="entry name" value="PurM-like_C_sf"/>
</dbReference>
<comment type="catalytic activity">
    <reaction evidence="2">
        <text>thiamine phosphate + ATP = thiamine diphosphate + ADP</text>
        <dbReference type="Rhea" id="RHEA:15913"/>
        <dbReference type="ChEBI" id="CHEBI:30616"/>
        <dbReference type="ChEBI" id="CHEBI:37575"/>
        <dbReference type="ChEBI" id="CHEBI:58937"/>
        <dbReference type="ChEBI" id="CHEBI:456216"/>
        <dbReference type="EC" id="2.7.4.16"/>
    </reaction>
</comment>
<dbReference type="CDD" id="cd02194">
    <property type="entry name" value="ThiL"/>
    <property type="match status" value="1"/>
</dbReference>
<dbReference type="UniPathway" id="UPA00060">
    <property type="reaction ID" value="UER00142"/>
</dbReference>
<evidence type="ECO:0000256" key="2">
    <source>
        <dbReference type="HAMAP-Rule" id="MF_02128"/>
    </source>
</evidence>
<keyword evidence="2" id="KW-0808">Transferase</keyword>
<feature type="binding site" evidence="2">
    <location>
        <position position="289"/>
    </location>
    <ligand>
        <name>substrate</name>
    </ligand>
</feature>
<evidence type="ECO:0000313" key="5">
    <source>
        <dbReference type="EMBL" id="SDC77591.1"/>
    </source>
</evidence>
<dbReference type="AlphaFoldDB" id="A0A1G6PC64"/>
<accession>A0A1G6PC64</accession>
<dbReference type="EMBL" id="FMYP01000050">
    <property type="protein sequence ID" value="SDC77591.1"/>
    <property type="molecule type" value="Genomic_DNA"/>
</dbReference>
<keyword evidence="2" id="KW-0547">Nucleotide-binding</keyword>
<dbReference type="PANTHER" id="PTHR30270:SF0">
    <property type="entry name" value="THIAMINE-MONOPHOSPHATE KINASE"/>
    <property type="match status" value="1"/>
</dbReference>
<feature type="binding site" evidence="2">
    <location>
        <position position="239"/>
    </location>
    <ligand>
        <name>Mg(2+)</name>
        <dbReference type="ChEBI" id="CHEBI:18420"/>
        <label>5</label>
    </ligand>
</feature>
<dbReference type="NCBIfam" id="TIGR01379">
    <property type="entry name" value="thiL"/>
    <property type="match status" value="1"/>
</dbReference>
<feature type="domain" description="PurM-like N-terminal" evidence="3">
    <location>
        <begin position="38"/>
        <end position="150"/>
    </location>
</feature>
<comment type="similarity">
    <text evidence="2">Belongs to the thiamine-monophosphate kinase family.</text>
</comment>
<keyword evidence="6" id="KW-1185">Reference proteome</keyword>
<feature type="binding site" evidence="2">
    <location>
        <position position="238"/>
    </location>
    <ligand>
        <name>ATP</name>
        <dbReference type="ChEBI" id="CHEBI:30616"/>
    </ligand>
</feature>
<dbReference type="SUPFAM" id="SSF56042">
    <property type="entry name" value="PurM C-terminal domain-like"/>
    <property type="match status" value="1"/>
</dbReference>
<evidence type="ECO:0000313" key="6">
    <source>
        <dbReference type="Proteomes" id="UP000199452"/>
    </source>
</evidence>
<dbReference type="OrthoDB" id="9802811at2"/>
<comment type="miscellaneous">
    <text evidence="2">Reaction mechanism of ThiL seems to utilize a direct, inline transfer of the gamma-phosphate of ATP to TMP rather than a phosphorylated enzyme intermediate.</text>
</comment>
<dbReference type="Gene3D" id="3.30.1330.10">
    <property type="entry name" value="PurM-like, N-terminal domain"/>
    <property type="match status" value="1"/>
</dbReference>
<organism evidence="5 6">
    <name type="scientific">Williamwhitmania taraxaci</name>
    <dbReference type="NCBI Taxonomy" id="1640674"/>
    <lineage>
        <taxon>Bacteria</taxon>
        <taxon>Pseudomonadati</taxon>
        <taxon>Bacteroidota</taxon>
        <taxon>Bacteroidia</taxon>
        <taxon>Bacteroidales</taxon>
        <taxon>Williamwhitmaniaceae</taxon>
        <taxon>Williamwhitmania</taxon>
    </lineage>
</organism>
<dbReference type="GO" id="GO:0009229">
    <property type="term" value="P:thiamine diphosphate biosynthetic process"/>
    <property type="evidence" value="ECO:0007669"/>
    <property type="project" value="UniProtKB-UniRule"/>
</dbReference>
<feature type="binding site" evidence="2">
    <location>
        <position position="40"/>
    </location>
    <ligand>
        <name>Mg(2+)</name>
        <dbReference type="ChEBI" id="CHEBI:18420"/>
        <label>3</label>
    </ligand>
</feature>
<evidence type="ECO:0000259" key="4">
    <source>
        <dbReference type="Pfam" id="PF02769"/>
    </source>
</evidence>
<dbReference type="GO" id="GO:0009228">
    <property type="term" value="P:thiamine biosynthetic process"/>
    <property type="evidence" value="ECO:0007669"/>
    <property type="project" value="UniProtKB-KW"/>
</dbReference>
<dbReference type="PANTHER" id="PTHR30270">
    <property type="entry name" value="THIAMINE-MONOPHOSPHATE KINASE"/>
    <property type="match status" value="1"/>
</dbReference>
<reference evidence="5 6" key="1">
    <citation type="submission" date="2016-09" db="EMBL/GenBank/DDBJ databases">
        <authorList>
            <person name="Capua I."/>
            <person name="De Benedictis P."/>
            <person name="Joannis T."/>
            <person name="Lombin L.H."/>
            <person name="Cattoli G."/>
        </authorList>
    </citation>
    <scope>NUCLEOTIDE SEQUENCE [LARGE SCALE GENOMIC DNA]</scope>
    <source>
        <strain evidence="5 6">A7P-90m</strain>
    </source>
</reference>
<gene>
    <name evidence="2" type="primary">thiL</name>
    <name evidence="5" type="ORF">SAMN05216323_105017</name>
</gene>
<feature type="binding site" evidence="2">
    <location>
        <position position="236"/>
    </location>
    <ligand>
        <name>Mg(2+)</name>
        <dbReference type="ChEBI" id="CHEBI:18420"/>
        <label>3</label>
    </ligand>
</feature>
<feature type="binding site" evidence="2">
    <location>
        <position position="159"/>
    </location>
    <ligand>
        <name>ATP</name>
        <dbReference type="ChEBI" id="CHEBI:30616"/>
    </ligand>
</feature>
<evidence type="ECO:0000256" key="1">
    <source>
        <dbReference type="ARBA" id="ARBA00022977"/>
    </source>
</evidence>
<feature type="binding site" evidence="2">
    <location>
        <position position="56"/>
    </location>
    <ligand>
        <name>Mg(2+)</name>
        <dbReference type="ChEBI" id="CHEBI:18420"/>
        <label>2</label>
    </ligand>
</feature>
<name>A0A1G6PC64_9BACT</name>
<dbReference type="STRING" id="1640674.SAMN05216323_105017"/>
<dbReference type="SUPFAM" id="SSF55326">
    <property type="entry name" value="PurM N-terminal domain-like"/>
    <property type="match status" value="1"/>
</dbReference>
<dbReference type="InterPro" id="IPR016188">
    <property type="entry name" value="PurM-like_N"/>
</dbReference>
<feature type="binding site" evidence="2">
    <location>
        <position position="85"/>
    </location>
    <ligand>
        <name>Mg(2+)</name>
        <dbReference type="ChEBI" id="CHEBI:18420"/>
        <label>3</label>
    </ligand>
</feature>
<dbReference type="PIRSF" id="PIRSF005303">
    <property type="entry name" value="Thiam_monoph_kin"/>
    <property type="match status" value="1"/>
</dbReference>
<dbReference type="InterPro" id="IPR010918">
    <property type="entry name" value="PurM-like_C_dom"/>
</dbReference>
<comment type="pathway">
    <text evidence="2">Cofactor biosynthesis; thiamine diphosphate biosynthesis; thiamine diphosphate from thiamine phosphate: step 1/1.</text>
</comment>
<dbReference type="Gene3D" id="3.90.650.10">
    <property type="entry name" value="PurM-like C-terminal domain"/>
    <property type="match status" value="1"/>
</dbReference>
<feature type="binding site" evidence="2">
    <location>
        <position position="56"/>
    </location>
    <ligand>
        <name>Mg(2+)</name>
        <dbReference type="ChEBI" id="CHEBI:18420"/>
        <label>1</label>
    </ligand>
</feature>
<feature type="binding site" evidence="2">
    <location>
        <position position="341"/>
    </location>
    <ligand>
        <name>substrate</name>
    </ligand>
</feature>
<feature type="binding site" evidence="2">
    <location>
        <position position="115"/>
    </location>
    <ligand>
        <name>ATP</name>
        <dbReference type="ChEBI" id="CHEBI:30616"/>
    </ligand>
</feature>
<keyword evidence="2 5" id="KW-0418">Kinase</keyword>
<protein>
    <recommendedName>
        <fullName evidence="2">Thiamine-monophosphate kinase</fullName>
        <shortName evidence="2">TMP kinase</shortName>
        <shortName evidence="2">Thiamine-phosphate kinase</shortName>
        <ecNumber evidence="2">2.7.4.16</ecNumber>
    </recommendedName>
</protein>
<evidence type="ECO:0000259" key="3">
    <source>
        <dbReference type="Pfam" id="PF00586"/>
    </source>
</evidence>
<sequence>MAEKRKRTEISTLGEFGLIEHLTKGFKSLQKSTMKGVGDDAAVIAVGEKLMVVTTDLLLEGIHFDLTYTPLQHLGYKAVVVNLSDVYAMNATPTQITVSIGVSAKLAVEDLDELYAGIQMACEHYGVDMVGGDTSASLTGLTISITAIGEAPKESITYRSGAQVNDLICLSGDLGAALMGLQILEREKQVFQQTGLEQPQLEGYDYVLKRILKPEARVGTIEMLKEAGIKPTSMIDISDGLSSELRHICKESGVGCRVYLEKIPIAAETFKVCEELNFDAVTAALNGGEDYEMLFTIRQEDVEKIHGLSGVDVIGHITGASTGAFLVTPDGRDIELQAQGWVDC</sequence>
<dbReference type="Pfam" id="PF02769">
    <property type="entry name" value="AIRS_C"/>
    <property type="match status" value="1"/>
</dbReference>
<comment type="function">
    <text evidence="2">Catalyzes the ATP-dependent phosphorylation of thiamine-monophosphate (TMP) to form thiamine-pyrophosphate (TPP), the active form of vitamin B1.</text>
</comment>
<dbReference type="Proteomes" id="UP000199452">
    <property type="component" value="Unassembled WGS sequence"/>
</dbReference>
<dbReference type="InterPro" id="IPR036921">
    <property type="entry name" value="PurM-like_N_sf"/>
</dbReference>
<feature type="binding site" evidence="2">
    <location>
        <position position="63"/>
    </location>
    <ligand>
        <name>substrate</name>
    </ligand>
</feature>
<dbReference type="InterPro" id="IPR006283">
    <property type="entry name" value="ThiL-like"/>
</dbReference>
<feature type="domain" description="PurM-like C-terminal" evidence="4">
    <location>
        <begin position="222"/>
        <end position="321"/>
    </location>
</feature>
<keyword evidence="2" id="KW-0067">ATP-binding</keyword>
<feature type="binding site" evidence="2">
    <location>
        <position position="40"/>
    </location>
    <ligand>
        <name>Mg(2+)</name>
        <dbReference type="ChEBI" id="CHEBI:18420"/>
        <label>4</label>
    </ligand>
</feature>
<proteinExistence type="inferred from homology"/>
<keyword evidence="1 2" id="KW-0784">Thiamine biosynthesis</keyword>
<dbReference type="HAMAP" id="MF_02128">
    <property type="entry name" value="TMP_kinase"/>
    <property type="match status" value="1"/>
</dbReference>
<dbReference type="Pfam" id="PF00586">
    <property type="entry name" value="AIRS"/>
    <property type="match status" value="1"/>
</dbReference>
<feature type="binding site" evidence="2">
    <location>
        <position position="85"/>
    </location>
    <ligand>
        <name>Mg(2+)</name>
        <dbReference type="ChEBI" id="CHEBI:18420"/>
        <label>4</label>
    </ligand>
</feature>
<feature type="binding site" evidence="2">
    <location>
        <position position="85"/>
    </location>
    <ligand>
        <name>Mg(2+)</name>
        <dbReference type="ChEBI" id="CHEBI:18420"/>
        <label>2</label>
    </ligand>
</feature>